<dbReference type="GO" id="GO:0017183">
    <property type="term" value="P:protein histidyl modification to diphthamide"/>
    <property type="evidence" value="ECO:0007669"/>
    <property type="project" value="TreeGrafter"/>
</dbReference>
<dbReference type="GO" id="GO:0017178">
    <property type="term" value="F:diphthine-ammonia ligase activity"/>
    <property type="evidence" value="ECO:0007669"/>
    <property type="project" value="TreeGrafter"/>
</dbReference>
<dbReference type="InterPro" id="IPR002761">
    <property type="entry name" value="Diphthami_syn_dom"/>
</dbReference>
<keyword evidence="3" id="KW-1185">Reference proteome</keyword>
<comment type="caution">
    <text evidence="2">The sequence shown here is derived from an EMBL/GenBank/DDBJ whole genome shotgun (WGS) entry which is preliminary data.</text>
</comment>
<dbReference type="NCBIfam" id="TIGR00290">
    <property type="entry name" value="MJ0570_dom"/>
    <property type="match status" value="1"/>
</dbReference>
<evidence type="ECO:0000259" key="1">
    <source>
        <dbReference type="Pfam" id="PF01902"/>
    </source>
</evidence>
<gene>
    <name evidence="2" type="ORF">AKJ65_00520</name>
</gene>
<dbReference type="InterPro" id="IPR022427">
    <property type="entry name" value="MJ0570_ATP-bd"/>
</dbReference>
<feature type="domain" description="Diphthamide synthase" evidence="1">
    <location>
        <begin position="1"/>
        <end position="219"/>
    </location>
</feature>
<dbReference type="NCBIfam" id="TIGR03679">
    <property type="entry name" value="arCOG00187"/>
    <property type="match status" value="1"/>
</dbReference>
<dbReference type="InterPro" id="IPR030662">
    <property type="entry name" value="DPH6/MJ0570"/>
</dbReference>
<dbReference type="PANTHER" id="PTHR12196">
    <property type="entry name" value="DOMAIN OF UNKNOWN FUNCTION 71 DUF71 -CONTAINING PROTEIN"/>
    <property type="match status" value="1"/>
</dbReference>
<proteinExistence type="predicted"/>
<protein>
    <recommendedName>
        <fullName evidence="1">Diphthamide synthase domain-containing protein</fullName>
    </recommendedName>
</protein>
<organism evidence="2 3">
    <name type="scientific">candidate division MSBL1 archaeon SCGC-AAA259E19</name>
    <dbReference type="NCBI Taxonomy" id="1698264"/>
    <lineage>
        <taxon>Archaea</taxon>
        <taxon>Methanobacteriati</taxon>
        <taxon>Methanobacteriota</taxon>
        <taxon>candidate division MSBL1</taxon>
    </lineage>
</organism>
<dbReference type="SUPFAM" id="SSF52402">
    <property type="entry name" value="Adenine nucleotide alpha hydrolases-like"/>
    <property type="match status" value="1"/>
</dbReference>
<dbReference type="Gene3D" id="3.40.50.620">
    <property type="entry name" value="HUPs"/>
    <property type="match status" value="1"/>
</dbReference>
<dbReference type="NCBIfam" id="TIGR00289">
    <property type="entry name" value="TIGR00289 family protein"/>
    <property type="match status" value="1"/>
</dbReference>
<dbReference type="InterPro" id="IPR005237">
    <property type="entry name" value="MJ0570"/>
</dbReference>
<dbReference type="PIRSF" id="PIRSF039123">
    <property type="entry name" value="Diphthamide_synthase"/>
    <property type="match status" value="1"/>
</dbReference>
<dbReference type="Pfam" id="PF01902">
    <property type="entry name" value="Diphthami_syn_2"/>
    <property type="match status" value="1"/>
</dbReference>
<reference evidence="2 3" key="1">
    <citation type="journal article" date="2016" name="Sci. Rep.">
        <title>Metabolic traits of an uncultured archaeal lineage -MSBL1- from brine pools of the Red Sea.</title>
        <authorList>
            <person name="Mwirichia R."/>
            <person name="Alam I."/>
            <person name="Rashid M."/>
            <person name="Vinu M."/>
            <person name="Ba-Alawi W."/>
            <person name="Anthony Kamau A."/>
            <person name="Kamanda Ngugi D."/>
            <person name="Goker M."/>
            <person name="Klenk H.P."/>
            <person name="Bajic V."/>
            <person name="Stingl U."/>
        </authorList>
    </citation>
    <scope>NUCLEOTIDE SEQUENCE [LARGE SCALE GENOMIC DNA]</scope>
    <source>
        <strain evidence="2">SCGC-AAA259E19</strain>
    </source>
</reference>
<sequence>MKLAALCSGGKDSLYSLWSALKEGHEIKQIIVMMPKRRDSWMFHQPDSRFIEFLDEAIDLPLKKAETEGIKREELVNLKSSLENLSIEGVVHGAIRSAYQKERIEGICESLDLTPISPLWKKDPFNLLQNMIEDDFIIIITSVSAGGLGRGWLGRKVDKECLEDLRKLHEKYGIHPTGEGGEYETAVLDAPFMSRRIKPVSTKKVWQGDRGYLEIEKMKLVDK</sequence>
<evidence type="ECO:0000313" key="2">
    <source>
        <dbReference type="EMBL" id="KXA95834.1"/>
    </source>
</evidence>
<name>A0A133UNM5_9EURY</name>
<dbReference type="Proteomes" id="UP000070284">
    <property type="component" value="Unassembled WGS sequence"/>
</dbReference>
<evidence type="ECO:0000313" key="3">
    <source>
        <dbReference type="Proteomes" id="UP000070284"/>
    </source>
</evidence>
<dbReference type="AlphaFoldDB" id="A0A133UNM5"/>
<dbReference type="InterPro" id="IPR014729">
    <property type="entry name" value="Rossmann-like_a/b/a_fold"/>
</dbReference>
<dbReference type="Gene3D" id="3.90.1490.10">
    <property type="entry name" value="putative n-type atp pyrophosphatase, domain 2"/>
    <property type="match status" value="1"/>
</dbReference>
<dbReference type="PANTHER" id="PTHR12196:SF2">
    <property type="entry name" value="DIPHTHINE--AMMONIA LIGASE"/>
    <property type="match status" value="1"/>
</dbReference>
<dbReference type="CDD" id="cd01994">
    <property type="entry name" value="AANH_PF0828-like"/>
    <property type="match status" value="1"/>
</dbReference>
<dbReference type="EMBL" id="LHXO01000003">
    <property type="protein sequence ID" value="KXA95834.1"/>
    <property type="molecule type" value="Genomic_DNA"/>
</dbReference>
<accession>A0A133UNM5</accession>